<evidence type="ECO:0000256" key="1">
    <source>
        <dbReference type="ARBA" id="ARBA00022679"/>
    </source>
</evidence>
<keyword evidence="1" id="KW-0808">Transferase</keyword>
<dbReference type="Proteomes" id="UP000762110">
    <property type="component" value="Unassembled WGS sequence"/>
</dbReference>
<dbReference type="PROSITE" id="PS51186">
    <property type="entry name" value="GNAT"/>
    <property type="match status" value="1"/>
</dbReference>
<keyword evidence="5" id="KW-1185">Reference proteome</keyword>
<feature type="domain" description="N-acetyltransferase" evidence="3">
    <location>
        <begin position="6"/>
        <end position="146"/>
    </location>
</feature>
<gene>
    <name evidence="4" type="ORF">HQN85_12545</name>
</gene>
<name>A0ABX2DEP1_9SPHI</name>
<dbReference type="RefSeq" id="WP_173272744.1">
    <property type="nucleotide sequence ID" value="NZ_JABMKV010000003.1"/>
</dbReference>
<dbReference type="InterPro" id="IPR050832">
    <property type="entry name" value="Bact_Acetyltransf"/>
</dbReference>
<proteinExistence type="predicted"/>
<accession>A0ABX2DEP1</accession>
<keyword evidence="2" id="KW-0012">Acyltransferase</keyword>
<dbReference type="InterPro" id="IPR000182">
    <property type="entry name" value="GNAT_dom"/>
</dbReference>
<evidence type="ECO:0000259" key="3">
    <source>
        <dbReference type="PROSITE" id="PS51186"/>
    </source>
</evidence>
<reference evidence="4 5" key="1">
    <citation type="submission" date="2020-05" db="EMBL/GenBank/DDBJ databases">
        <title>Description of Pedobacter foliorum sp. nov.</title>
        <authorList>
            <person name="Qi S."/>
            <person name="Carlier A."/>
            <person name="Cnockaert M."/>
            <person name="Vandamme P."/>
        </authorList>
    </citation>
    <scope>NUCLEOTIDE SEQUENCE [LARGE SCALE GENOMIC DNA]</scope>
    <source>
        <strain evidence="4 5">LMG 31300</strain>
    </source>
</reference>
<dbReference type="PANTHER" id="PTHR43877">
    <property type="entry name" value="AMINOALKYLPHOSPHONATE N-ACETYLTRANSFERASE-RELATED-RELATED"/>
    <property type="match status" value="1"/>
</dbReference>
<dbReference type="Gene3D" id="3.40.630.30">
    <property type="match status" value="1"/>
</dbReference>
<evidence type="ECO:0000256" key="2">
    <source>
        <dbReference type="ARBA" id="ARBA00023315"/>
    </source>
</evidence>
<protein>
    <submittedName>
        <fullName evidence="4">GNAT family N-acetyltransferase</fullName>
    </submittedName>
</protein>
<dbReference type="CDD" id="cd04301">
    <property type="entry name" value="NAT_SF"/>
    <property type="match status" value="1"/>
</dbReference>
<comment type="caution">
    <text evidence="4">The sequence shown here is derived from an EMBL/GenBank/DDBJ whole genome shotgun (WGS) entry which is preliminary data.</text>
</comment>
<organism evidence="4 5">
    <name type="scientific">Pedobacter boryungensis</name>
    <dbReference type="NCBI Taxonomy" id="869962"/>
    <lineage>
        <taxon>Bacteria</taxon>
        <taxon>Pseudomonadati</taxon>
        <taxon>Bacteroidota</taxon>
        <taxon>Sphingobacteriia</taxon>
        <taxon>Sphingobacteriales</taxon>
        <taxon>Sphingobacteriaceae</taxon>
        <taxon>Pedobacter</taxon>
    </lineage>
</organism>
<dbReference type="InterPro" id="IPR016181">
    <property type="entry name" value="Acyl_CoA_acyltransferase"/>
</dbReference>
<dbReference type="EMBL" id="JABMKV010000003">
    <property type="protein sequence ID" value="NQX32563.1"/>
    <property type="molecule type" value="Genomic_DNA"/>
</dbReference>
<evidence type="ECO:0000313" key="5">
    <source>
        <dbReference type="Proteomes" id="UP000762110"/>
    </source>
</evidence>
<dbReference type="SUPFAM" id="SSF55729">
    <property type="entry name" value="Acyl-CoA N-acyltransferases (Nat)"/>
    <property type="match status" value="1"/>
</dbReference>
<evidence type="ECO:0000313" key="4">
    <source>
        <dbReference type="EMBL" id="NQX32563.1"/>
    </source>
</evidence>
<dbReference type="Pfam" id="PF00583">
    <property type="entry name" value="Acetyltransf_1"/>
    <property type="match status" value="1"/>
</dbReference>
<sequence>MEKIISQLLTITLKDAEEITALSTQLGYENKMENLLDRAQEVVKSKNDCLFVAKQNGIIVGWIHGFRAIRIESALFVEIAGLVVDRQWQKQNIGENLIEAVKEWSNAMGIKKIRVRCNVTRTESHKFYENIGFSQNKQQKIFEIEI</sequence>